<proteinExistence type="predicted"/>
<name>A0A078AYP3_STYLE</name>
<feature type="compositionally biased region" description="Basic and acidic residues" evidence="1">
    <location>
        <begin position="31"/>
        <end position="43"/>
    </location>
</feature>
<feature type="region of interest" description="Disordered" evidence="1">
    <location>
        <begin position="112"/>
        <end position="156"/>
    </location>
</feature>
<dbReference type="Proteomes" id="UP000039865">
    <property type="component" value="Unassembled WGS sequence"/>
</dbReference>
<sequence length="201" mass="22957">MVMTNNLIMNGFYDARSPIMTDKSLSSPGLPDKEEHEMRHGEINNDEDEGTGTNQNKNNLSIDYFPEAGMNQFDSKNSIRRMRTDAESKEFTPTLDDEHHLRVVDKQSIVTFSQQSERSLRKKQRSNLGSANQHSKQSLMPTRETPPLAPKKKAKKKVTFRDKVFKGSQIADTYIVEKIKYPSRHEVEEESGSVSCVCNIF</sequence>
<reference evidence="2 3" key="1">
    <citation type="submission" date="2014-06" db="EMBL/GenBank/DDBJ databases">
        <authorList>
            <person name="Swart Estienne"/>
        </authorList>
    </citation>
    <scope>NUCLEOTIDE SEQUENCE [LARGE SCALE GENOMIC DNA]</scope>
    <source>
        <strain evidence="2 3">130c</strain>
    </source>
</reference>
<feature type="compositionally biased region" description="Polar residues" evidence="1">
    <location>
        <begin position="126"/>
        <end position="140"/>
    </location>
</feature>
<evidence type="ECO:0000256" key="1">
    <source>
        <dbReference type="SAM" id="MobiDB-lite"/>
    </source>
</evidence>
<gene>
    <name evidence="2" type="primary">Contig3098.g3312</name>
    <name evidence="2" type="ORF">STYLEM_16661</name>
</gene>
<protein>
    <submittedName>
        <fullName evidence="2">Uncharacterized protein</fullName>
    </submittedName>
</protein>
<organism evidence="2 3">
    <name type="scientific">Stylonychia lemnae</name>
    <name type="common">Ciliate</name>
    <dbReference type="NCBI Taxonomy" id="5949"/>
    <lineage>
        <taxon>Eukaryota</taxon>
        <taxon>Sar</taxon>
        <taxon>Alveolata</taxon>
        <taxon>Ciliophora</taxon>
        <taxon>Intramacronucleata</taxon>
        <taxon>Spirotrichea</taxon>
        <taxon>Stichotrichia</taxon>
        <taxon>Sporadotrichida</taxon>
        <taxon>Oxytrichidae</taxon>
        <taxon>Stylonychinae</taxon>
        <taxon>Stylonychia</taxon>
    </lineage>
</organism>
<dbReference type="EMBL" id="CCKQ01015723">
    <property type="protein sequence ID" value="CDW87555.1"/>
    <property type="molecule type" value="Genomic_DNA"/>
</dbReference>
<evidence type="ECO:0000313" key="2">
    <source>
        <dbReference type="EMBL" id="CDW87555.1"/>
    </source>
</evidence>
<dbReference type="AlphaFoldDB" id="A0A078AYP3"/>
<keyword evidence="3" id="KW-1185">Reference proteome</keyword>
<feature type="region of interest" description="Disordered" evidence="1">
    <location>
        <begin position="19"/>
        <end position="61"/>
    </location>
</feature>
<evidence type="ECO:0000313" key="3">
    <source>
        <dbReference type="Proteomes" id="UP000039865"/>
    </source>
</evidence>
<dbReference type="InParanoid" id="A0A078AYP3"/>
<feature type="compositionally biased region" description="Polar residues" evidence="1">
    <location>
        <begin position="51"/>
        <end position="61"/>
    </location>
</feature>
<accession>A0A078AYP3</accession>